<organism evidence="1 2">
    <name type="scientific">Janthinobacterium agaricidamnosum NBRC 102515 = DSM 9628</name>
    <dbReference type="NCBI Taxonomy" id="1349767"/>
    <lineage>
        <taxon>Bacteria</taxon>
        <taxon>Pseudomonadati</taxon>
        <taxon>Pseudomonadota</taxon>
        <taxon>Betaproteobacteria</taxon>
        <taxon>Burkholderiales</taxon>
        <taxon>Oxalobacteraceae</taxon>
        <taxon>Janthinobacterium</taxon>
    </lineage>
</organism>
<dbReference type="RefSeq" id="WP_038489992.1">
    <property type="nucleotide sequence ID" value="NZ_BCTH01000120.1"/>
</dbReference>
<accession>W0V334</accession>
<dbReference type="PATRIC" id="fig|1349767.4.peg.3042"/>
<sequence length="173" mass="19495">MSKLRLEFIERRQVPWAGLVFLAAALLCGVSVALEWRDLQAGRMVLQERSGKLEKSLKERQRSALQEQKKADPAAELRLKERQKVIASLNYSWNRILSPLEQTESNEVAILSFVHDQSVGGAQLTVEALDFPALSRFVDKMNQDADGRRWYVANYQTQAPGSPATIKATVLNQ</sequence>
<gene>
    <name evidence="1" type="ORF">GJA_1332</name>
</gene>
<protein>
    <recommendedName>
        <fullName evidence="3">Fimbrial assembly family protein</fullName>
    </recommendedName>
</protein>
<dbReference type="OrthoDB" id="8703192at2"/>
<dbReference type="STRING" id="1349767.GJA_1332"/>
<evidence type="ECO:0008006" key="3">
    <source>
        <dbReference type="Google" id="ProtNLM"/>
    </source>
</evidence>
<evidence type="ECO:0000313" key="2">
    <source>
        <dbReference type="Proteomes" id="UP000027604"/>
    </source>
</evidence>
<dbReference type="HOGENOM" id="CLU_1545555_0_0_4"/>
<name>W0V334_9BURK</name>
<dbReference type="AlphaFoldDB" id="W0V334"/>
<keyword evidence="2" id="KW-1185">Reference proteome</keyword>
<dbReference type="EMBL" id="HG322949">
    <property type="protein sequence ID" value="CDG81985.1"/>
    <property type="molecule type" value="Genomic_DNA"/>
</dbReference>
<proteinExistence type="predicted"/>
<reference evidence="1 2" key="1">
    <citation type="journal article" date="2015" name="Genome Announc.">
        <title>Genome Sequence of Mushroom Soft-Rot Pathogen Janthinobacterium agaricidamnosum.</title>
        <authorList>
            <person name="Graupner K."/>
            <person name="Lackner G."/>
            <person name="Hertweck C."/>
        </authorList>
    </citation>
    <scope>NUCLEOTIDE SEQUENCE [LARGE SCALE GENOMIC DNA]</scope>
    <source>
        <strain evidence="2">NBRC 102515 / DSM 9628</strain>
    </source>
</reference>
<dbReference type="Proteomes" id="UP000027604">
    <property type="component" value="Chromosome I"/>
</dbReference>
<evidence type="ECO:0000313" key="1">
    <source>
        <dbReference type="EMBL" id="CDG81985.1"/>
    </source>
</evidence>
<dbReference type="KEGG" id="jag:GJA_1332"/>